<organism evidence="1 2">
    <name type="scientific">Armillaria tabescens</name>
    <name type="common">Ringless honey mushroom</name>
    <name type="synonym">Agaricus tabescens</name>
    <dbReference type="NCBI Taxonomy" id="1929756"/>
    <lineage>
        <taxon>Eukaryota</taxon>
        <taxon>Fungi</taxon>
        <taxon>Dikarya</taxon>
        <taxon>Basidiomycota</taxon>
        <taxon>Agaricomycotina</taxon>
        <taxon>Agaricomycetes</taxon>
        <taxon>Agaricomycetidae</taxon>
        <taxon>Agaricales</taxon>
        <taxon>Marasmiineae</taxon>
        <taxon>Physalacriaceae</taxon>
        <taxon>Desarmillaria</taxon>
    </lineage>
</organism>
<evidence type="ECO:0000313" key="1">
    <source>
        <dbReference type="EMBL" id="KAK0454010.1"/>
    </source>
</evidence>
<proteinExistence type="predicted"/>
<keyword evidence="2" id="KW-1185">Reference proteome</keyword>
<dbReference type="AlphaFoldDB" id="A0AA39N1S2"/>
<dbReference type="RefSeq" id="XP_060328398.1">
    <property type="nucleotide sequence ID" value="XM_060475708.1"/>
</dbReference>
<gene>
    <name evidence="1" type="ORF">EV420DRAFT_1621513</name>
</gene>
<accession>A0AA39N1S2</accession>
<dbReference type="Proteomes" id="UP001175211">
    <property type="component" value="Unassembled WGS sequence"/>
</dbReference>
<dbReference type="PANTHER" id="PTHR46177">
    <property type="entry name" value="INTEGRASE CATALYTIC DOMAIN-CONTAINING PROTEIN"/>
    <property type="match status" value="1"/>
</dbReference>
<dbReference type="GeneID" id="85359256"/>
<protein>
    <submittedName>
        <fullName evidence="1">Uncharacterized protein</fullName>
    </submittedName>
</protein>
<dbReference type="EMBL" id="JAUEPS010000028">
    <property type="protein sequence ID" value="KAK0454010.1"/>
    <property type="molecule type" value="Genomic_DNA"/>
</dbReference>
<comment type="caution">
    <text evidence="1">The sequence shown here is derived from an EMBL/GenBank/DDBJ whole genome shotgun (WGS) entry which is preliminary data.</text>
</comment>
<reference evidence="1" key="1">
    <citation type="submission" date="2023-06" db="EMBL/GenBank/DDBJ databases">
        <authorList>
            <consortium name="Lawrence Berkeley National Laboratory"/>
            <person name="Ahrendt S."/>
            <person name="Sahu N."/>
            <person name="Indic B."/>
            <person name="Wong-Bajracharya J."/>
            <person name="Merenyi Z."/>
            <person name="Ke H.-M."/>
            <person name="Monk M."/>
            <person name="Kocsube S."/>
            <person name="Drula E."/>
            <person name="Lipzen A."/>
            <person name="Balint B."/>
            <person name="Henrissat B."/>
            <person name="Andreopoulos B."/>
            <person name="Martin F.M."/>
            <person name="Harder C.B."/>
            <person name="Rigling D."/>
            <person name="Ford K.L."/>
            <person name="Foster G.D."/>
            <person name="Pangilinan J."/>
            <person name="Papanicolaou A."/>
            <person name="Barry K."/>
            <person name="LaButti K."/>
            <person name="Viragh M."/>
            <person name="Koriabine M."/>
            <person name="Yan M."/>
            <person name="Riley R."/>
            <person name="Champramary S."/>
            <person name="Plett K.L."/>
            <person name="Tsai I.J."/>
            <person name="Slot J."/>
            <person name="Sipos G."/>
            <person name="Plett J."/>
            <person name="Nagy L.G."/>
            <person name="Grigoriev I.V."/>
        </authorList>
    </citation>
    <scope>NUCLEOTIDE SEQUENCE</scope>
    <source>
        <strain evidence="1">CCBAS 213</strain>
    </source>
</reference>
<sequence>MPNQYLPHVPMELVELRLHQLWKMNDHMTDEVMQQELHKVFNTKKYCLDVTSIDADMSYLCTIYPTAGHTEMCKHLKHICGILAPEGVVEDWFWMKELVLFAVNDIWCLDQHDKWKVRFGICLYGCVDPFTGVLKWMNVWWNNSNPVLISCYYLDMVEWMGGPLLMQSDLGNKNGHLARAHTFLRYWQDPTLIGTLQHCWMREKKNLLAEIIWSVLCRCWSPGFEHLLQVVFHYVFLPWLQAELDVYVSENNNTKKCHNQKISRPNSVPLLIEQAPECFGRKDFKARAGM</sequence>
<name>A0AA39N1S2_ARMTA</name>
<dbReference type="PANTHER" id="PTHR46177:SF1">
    <property type="entry name" value="INTEGRASE CATALYTIC DOMAIN-CONTAINING PROTEIN"/>
    <property type="match status" value="1"/>
</dbReference>
<evidence type="ECO:0000313" key="2">
    <source>
        <dbReference type="Proteomes" id="UP001175211"/>
    </source>
</evidence>